<gene>
    <name evidence="3" type="ORF">AB2Z07_09110</name>
</gene>
<sequence>MMKRSKNNSSSTKQQHSGSKLKLSKICKLLGCAILFKLILVGSIVFDADTQIASILPSGTTEKAKTVAENTSLTLEERFAQVKESLPSSPATLTTTKAHAEEKEVPKKPAPAPKAVEDSMTRDLLKTKQVELNRREQELTRLQATIDGKLAKLQALEKRLQSMLNKAKETQDKKMKHLVDVYSNMKGKQAAQVLETLDEQISVKILAGMRGRKAGEILTFVRPDKAARLSEALTNMQLPFE</sequence>
<reference evidence="3 4" key="1">
    <citation type="submission" date="2024-07" db="EMBL/GenBank/DDBJ databases">
        <title>Active virus-host system and metabolic interactions in a Lokiarchaeon culture.</title>
        <authorList>
            <person name="Ponce Toledo R.I."/>
            <person name="Rodrigues Oliveira T."/>
            <person name="Schleper C."/>
        </authorList>
    </citation>
    <scope>NUCLEOTIDE SEQUENCE [LARGE SCALE GENOMIC DNA]</scope>
    <source>
        <strain evidence="3 4">B35</strain>
    </source>
</reference>
<name>A0ABV4JSF8_9BACT</name>
<keyword evidence="4" id="KW-1185">Reference proteome</keyword>
<dbReference type="RefSeq" id="WP_019999883.1">
    <property type="nucleotide sequence ID" value="NZ_CP192219.1"/>
</dbReference>
<protein>
    <submittedName>
        <fullName evidence="3">MotE family protein</fullName>
    </submittedName>
</protein>
<organism evidence="3 4">
    <name type="scientific">Halodesulfovibrio aestuarii</name>
    <dbReference type="NCBI Taxonomy" id="126333"/>
    <lineage>
        <taxon>Bacteria</taxon>
        <taxon>Pseudomonadati</taxon>
        <taxon>Thermodesulfobacteriota</taxon>
        <taxon>Desulfovibrionia</taxon>
        <taxon>Desulfovibrionales</taxon>
        <taxon>Desulfovibrionaceae</taxon>
        <taxon>Halodesulfovibrio</taxon>
    </lineage>
</organism>
<feature type="compositionally biased region" description="Low complexity" evidence="2">
    <location>
        <begin position="85"/>
        <end position="96"/>
    </location>
</feature>
<comment type="caution">
    <text evidence="3">The sequence shown here is derived from an EMBL/GenBank/DDBJ whole genome shotgun (WGS) entry which is preliminary data.</text>
</comment>
<dbReference type="SUPFAM" id="SSF158791">
    <property type="entry name" value="MgtE N-terminal domain-like"/>
    <property type="match status" value="1"/>
</dbReference>
<evidence type="ECO:0000256" key="2">
    <source>
        <dbReference type="SAM" id="MobiDB-lite"/>
    </source>
</evidence>
<feature type="region of interest" description="Disordered" evidence="2">
    <location>
        <begin position="84"/>
        <end position="117"/>
    </location>
</feature>
<keyword evidence="1" id="KW-0175">Coiled coil</keyword>
<evidence type="ECO:0000256" key="1">
    <source>
        <dbReference type="SAM" id="Coils"/>
    </source>
</evidence>
<evidence type="ECO:0000313" key="4">
    <source>
        <dbReference type="Proteomes" id="UP001568358"/>
    </source>
</evidence>
<dbReference type="EMBL" id="JBFSOO010000006">
    <property type="protein sequence ID" value="MEZ6853686.1"/>
    <property type="molecule type" value="Genomic_DNA"/>
</dbReference>
<accession>A0ABV4JSF8</accession>
<feature type="coiled-coil region" evidence="1">
    <location>
        <begin position="125"/>
        <end position="173"/>
    </location>
</feature>
<dbReference type="Proteomes" id="UP001568358">
    <property type="component" value="Unassembled WGS sequence"/>
</dbReference>
<feature type="compositionally biased region" description="Basic and acidic residues" evidence="2">
    <location>
        <begin position="98"/>
        <end position="107"/>
    </location>
</feature>
<proteinExistence type="predicted"/>
<evidence type="ECO:0000313" key="3">
    <source>
        <dbReference type="EMBL" id="MEZ6853686.1"/>
    </source>
</evidence>